<reference evidence="3" key="1">
    <citation type="journal article" date="2021" name="bioRxiv">
        <title>Whole Genome Assembly and Annotation of Northern Wild Rice, Zizania palustris L., Supports a Whole Genome Duplication in the Zizania Genus.</title>
        <authorList>
            <person name="Haas M."/>
            <person name="Kono T."/>
            <person name="Macchietto M."/>
            <person name="Millas R."/>
            <person name="McGilp L."/>
            <person name="Shao M."/>
            <person name="Duquette J."/>
            <person name="Hirsch C.N."/>
            <person name="Kimball J."/>
        </authorList>
    </citation>
    <scope>NUCLEOTIDE SEQUENCE</scope>
    <source>
        <tissue evidence="3">Fresh leaf tissue</tissue>
    </source>
</reference>
<keyword evidence="2" id="KW-0472">Membrane</keyword>
<evidence type="ECO:0000256" key="2">
    <source>
        <dbReference type="SAM" id="Phobius"/>
    </source>
</evidence>
<keyword evidence="2" id="KW-0812">Transmembrane</keyword>
<accession>A0A8J5SSN9</accession>
<dbReference type="AlphaFoldDB" id="A0A8J5SSN9"/>
<sequence length="429" mass="45592">MEINQQAQLLPPVQSPHRVQEPSDPQGERTTAFGKEVIGITSSAIIAGVSGYKDIAKVASLQLFKAAGFSLLITFASAVIMTQFQMHLPPGARHNRCADLSSAILVFLTSVLLIATSGTCVVLMNKDNTVLLILVLPVVLVLGMLADADSPPGDAAKGTAGQDEAYEEAMERNAELASFGATVAFATEGALILGYLKYPSLDGGCYSQVDLAVSFFASTVSVVAMAITALPVRTLFPSAQARLVVVIGRLNRAMLGALISMAMVLAVEFLQWWFILSLLPEAIVGTLNVAIMGFMAWSGDGEGSVASHGGGSVDGGDEAAVTRERMAKVFKTVATISFTLMACTYAVYLGHNKHDVYLRSAMVVMLAAILSSLRQMLRPFPFELDLPRATGWWPVAVGAVSLVFPGLALLIAVPLLVKISVHFYFDHVN</sequence>
<feature type="transmembrane region" description="Helical" evidence="2">
    <location>
        <begin position="103"/>
        <end position="124"/>
    </location>
</feature>
<feature type="transmembrane region" description="Helical" evidence="2">
    <location>
        <begin position="393"/>
        <end position="417"/>
    </location>
</feature>
<feature type="transmembrane region" description="Helical" evidence="2">
    <location>
        <begin position="356"/>
        <end position="373"/>
    </location>
</feature>
<gene>
    <name evidence="3" type="ORF">GUJ93_ZPchr0005g15987</name>
</gene>
<comment type="caution">
    <text evidence="3">The sequence shown here is derived from an EMBL/GenBank/DDBJ whole genome shotgun (WGS) entry which is preliminary data.</text>
</comment>
<dbReference type="Proteomes" id="UP000729402">
    <property type="component" value="Unassembled WGS sequence"/>
</dbReference>
<feature type="transmembrane region" description="Helical" evidence="2">
    <location>
        <begin position="63"/>
        <end position="82"/>
    </location>
</feature>
<evidence type="ECO:0000313" key="4">
    <source>
        <dbReference type="Proteomes" id="UP000729402"/>
    </source>
</evidence>
<feature type="transmembrane region" description="Helical" evidence="2">
    <location>
        <begin position="176"/>
        <end position="196"/>
    </location>
</feature>
<protein>
    <submittedName>
        <fullName evidence="3">Uncharacterized protein</fullName>
    </submittedName>
</protein>
<feature type="region of interest" description="Disordered" evidence="1">
    <location>
        <begin position="1"/>
        <end position="28"/>
    </location>
</feature>
<keyword evidence="4" id="KW-1185">Reference proteome</keyword>
<feature type="transmembrane region" description="Helical" evidence="2">
    <location>
        <begin position="211"/>
        <end position="232"/>
    </location>
</feature>
<feature type="transmembrane region" description="Helical" evidence="2">
    <location>
        <begin position="130"/>
        <end position="148"/>
    </location>
</feature>
<organism evidence="3 4">
    <name type="scientific">Zizania palustris</name>
    <name type="common">Northern wild rice</name>
    <dbReference type="NCBI Taxonomy" id="103762"/>
    <lineage>
        <taxon>Eukaryota</taxon>
        <taxon>Viridiplantae</taxon>
        <taxon>Streptophyta</taxon>
        <taxon>Embryophyta</taxon>
        <taxon>Tracheophyta</taxon>
        <taxon>Spermatophyta</taxon>
        <taxon>Magnoliopsida</taxon>
        <taxon>Liliopsida</taxon>
        <taxon>Poales</taxon>
        <taxon>Poaceae</taxon>
        <taxon>BOP clade</taxon>
        <taxon>Oryzoideae</taxon>
        <taxon>Oryzeae</taxon>
        <taxon>Zizaniinae</taxon>
        <taxon>Zizania</taxon>
    </lineage>
</organism>
<evidence type="ECO:0000313" key="3">
    <source>
        <dbReference type="EMBL" id="KAG8068318.1"/>
    </source>
</evidence>
<evidence type="ECO:0000256" key="1">
    <source>
        <dbReference type="SAM" id="MobiDB-lite"/>
    </source>
</evidence>
<dbReference type="OrthoDB" id="690109at2759"/>
<proteinExistence type="predicted"/>
<reference evidence="3" key="2">
    <citation type="submission" date="2021-02" db="EMBL/GenBank/DDBJ databases">
        <authorList>
            <person name="Kimball J.A."/>
            <person name="Haas M.W."/>
            <person name="Macchietto M."/>
            <person name="Kono T."/>
            <person name="Duquette J."/>
            <person name="Shao M."/>
        </authorList>
    </citation>
    <scope>NUCLEOTIDE SEQUENCE</scope>
    <source>
        <tissue evidence="3">Fresh leaf tissue</tissue>
    </source>
</reference>
<keyword evidence="2" id="KW-1133">Transmembrane helix</keyword>
<name>A0A8J5SSN9_ZIZPA</name>
<feature type="transmembrane region" description="Helical" evidence="2">
    <location>
        <begin position="253"/>
        <end position="275"/>
    </location>
</feature>
<dbReference type="EMBL" id="JAAALK010000284">
    <property type="protein sequence ID" value="KAG8068318.1"/>
    <property type="molecule type" value="Genomic_DNA"/>
</dbReference>
<feature type="transmembrane region" description="Helical" evidence="2">
    <location>
        <begin position="329"/>
        <end position="349"/>
    </location>
</feature>